<dbReference type="KEGG" id="pyc:TQ32_06210"/>
<gene>
    <name evidence="4" type="ORF">P8X34_06345</name>
    <name evidence="3" type="ORF">TQ32_06210</name>
</gene>
<dbReference type="Pfam" id="PF03657">
    <property type="entry name" value="UPF0113"/>
    <property type="match status" value="1"/>
</dbReference>
<dbReference type="EMBL" id="JARRIG010000004">
    <property type="protein sequence ID" value="MFA4804358.1"/>
    <property type="molecule type" value="Genomic_DNA"/>
</dbReference>
<dbReference type="Gene3D" id="3.10.450.220">
    <property type="match status" value="1"/>
</dbReference>
<evidence type="ECO:0000313" key="4">
    <source>
        <dbReference type="EMBL" id="MFA4804358.1"/>
    </source>
</evidence>
<dbReference type="Pfam" id="PF17833">
    <property type="entry name" value="pre-PUA_NIP7"/>
    <property type="match status" value="1"/>
</dbReference>
<keyword evidence="6" id="KW-1185">Reference proteome</keyword>
<organism evidence="3 5">
    <name type="scientific">Pyrococcus kukulkanii</name>
    <dbReference type="NCBI Taxonomy" id="1609559"/>
    <lineage>
        <taxon>Archaea</taxon>
        <taxon>Methanobacteriati</taxon>
        <taxon>Methanobacteriota</taxon>
        <taxon>Thermococci</taxon>
        <taxon>Thermococcales</taxon>
        <taxon>Thermococcaceae</taxon>
        <taxon>Pyrococcus</taxon>
    </lineage>
</organism>
<evidence type="ECO:0000259" key="2">
    <source>
        <dbReference type="Pfam" id="PF17833"/>
    </source>
</evidence>
<name>A0A127BAA1_9EURY</name>
<evidence type="ECO:0000259" key="1">
    <source>
        <dbReference type="Pfam" id="PF03657"/>
    </source>
</evidence>
<dbReference type="Proteomes" id="UP001571980">
    <property type="component" value="Unassembled WGS sequence"/>
</dbReference>
<dbReference type="InterPro" id="IPR036974">
    <property type="entry name" value="PUA_sf"/>
</dbReference>
<dbReference type="InterPro" id="IPR005155">
    <property type="entry name" value="UPF0113_PUA"/>
</dbReference>
<dbReference type="AlphaFoldDB" id="A0A127BAA1"/>
<dbReference type="OrthoDB" id="84861at2157"/>
<dbReference type="STRING" id="1609559.TQ32_06210"/>
<dbReference type="InterPro" id="IPR040598">
    <property type="entry name" value="NIP7_N"/>
</dbReference>
<evidence type="ECO:0000313" key="6">
    <source>
        <dbReference type="Proteomes" id="UP001571980"/>
    </source>
</evidence>
<dbReference type="Proteomes" id="UP000070587">
    <property type="component" value="Chromosome"/>
</dbReference>
<dbReference type="PATRIC" id="fig|1609559.3.peg.1299"/>
<evidence type="ECO:0000313" key="5">
    <source>
        <dbReference type="Proteomes" id="UP000070587"/>
    </source>
</evidence>
<proteinExistence type="predicted"/>
<reference evidence="3 5" key="2">
    <citation type="journal article" date="2016" name="Int. J. Syst. Evol. Microbiol.">
        <title>Pyrococcus kukulkanii sp. nov., a hyperthermophilic, piezophilic archaeon isolated from a deep-sea hydrothermal vent.</title>
        <authorList>
            <person name="Callac N."/>
            <person name="Oger P."/>
            <person name="Lesongeur F."/>
            <person name="Rattray J.E."/>
            <person name="Vannier P."/>
            <person name="Michoud G."/>
            <person name="Beauverger M."/>
            <person name="Gayet N."/>
            <person name="Rouxel O."/>
            <person name="Jebbar M."/>
            <person name="Godfroy A."/>
        </authorList>
    </citation>
    <scope>NUCLEOTIDE SEQUENCE [LARGE SCALE GENOMIC DNA]</scope>
    <source>
        <strain evidence="3 5">NCB100</strain>
    </source>
</reference>
<reference evidence="4 6" key="3">
    <citation type="submission" date="2023-03" db="EMBL/GenBank/DDBJ databases">
        <title>Speciation in Pyrococcus: adaptation to high temperature as a mechanism.</title>
        <authorList>
            <person name="Gu J."/>
        </authorList>
    </citation>
    <scope>NUCLEOTIDE SEQUENCE [LARGE SCALE GENOMIC DNA]</scope>
    <source>
        <strain evidence="4 6">LMOA34</strain>
    </source>
</reference>
<sequence length="166" mass="19305">MSGEIRVRRASSWELDLILKEAEKYGELLHEFFIIVEGRYRDVYAVNEDVWRVIENLRIRPYGAGTFVGTIKVDENLVEKFYPNIEFFSFIKIEKNYAILGPKASFLFTTGKDAPKKAVKEIKWQGSKKIVVMNEWGDVIGLGIVNPKEERRFIKNLADVGEFLRR</sequence>
<dbReference type="CDD" id="cd21913">
    <property type="entry name" value="Nip7_N_arch"/>
    <property type="match status" value="1"/>
</dbReference>
<reference evidence="5" key="1">
    <citation type="submission" date="2015-02" db="EMBL/GenBank/DDBJ databases">
        <title>Pyrococcus kukulkanii sp. nov., a novel hyperthermophilic archaeon isolated from a deep-sea hydrothermal vent at the Guaymas Basin.</title>
        <authorList>
            <person name="Oger P.M."/>
            <person name="Callac N."/>
            <person name="Jebbar M."/>
            <person name="Godfroy A."/>
        </authorList>
    </citation>
    <scope>NUCLEOTIDE SEQUENCE [LARGE SCALE GENOMIC DNA]</scope>
    <source>
        <strain evidence="5">NCB100</strain>
    </source>
</reference>
<dbReference type="CDD" id="cd21151">
    <property type="entry name" value="PUA_Nip7-like"/>
    <property type="match status" value="1"/>
</dbReference>
<dbReference type="Gene3D" id="2.30.130.10">
    <property type="entry name" value="PUA domain"/>
    <property type="match status" value="1"/>
</dbReference>
<evidence type="ECO:0000313" key="3">
    <source>
        <dbReference type="EMBL" id="AMM54115.1"/>
    </source>
</evidence>
<dbReference type="GeneID" id="28491410"/>
<dbReference type="EMBL" id="CP010835">
    <property type="protein sequence ID" value="AMM54115.1"/>
    <property type="molecule type" value="Genomic_DNA"/>
</dbReference>
<feature type="domain" description="60S ribosome subunit biogenesis protein NIP7 pre-PUA" evidence="2">
    <location>
        <begin position="7"/>
        <end position="85"/>
    </location>
</feature>
<dbReference type="RefSeq" id="WP_068322359.1">
    <property type="nucleotide sequence ID" value="NZ_CP010835.1"/>
</dbReference>
<dbReference type="GO" id="GO:0003723">
    <property type="term" value="F:RNA binding"/>
    <property type="evidence" value="ECO:0007669"/>
    <property type="project" value="InterPro"/>
</dbReference>
<protein>
    <submittedName>
        <fullName evidence="3">Uncharacterized protein</fullName>
    </submittedName>
</protein>
<accession>A0A127BAA1</accession>
<feature type="domain" description="UPF0113" evidence="1">
    <location>
        <begin position="97"/>
        <end position="166"/>
    </location>
</feature>